<accession>A0A2T5C3Z8</accession>
<dbReference type="AlphaFoldDB" id="A0A2T5C3Z8"/>
<name>A0A2T5C3Z8_9BACT</name>
<keyword evidence="4" id="KW-1185">Reference proteome</keyword>
<evidence type="ECO:0000259" key="2">
    <source>
        <dbReference type="Pfam" id="PF00561"/>
    </source>
</evidence>
<dbReference type="InterPro" id="IPR000073">
    <property type="entry name" value="AB_hydrolase_1"/>
</dbReference>
<evidence type="ECO:0000313" key="4">
    <source>
        <dbReference type="Proteomes" id="UP000243525"/>
    </source>
</evidence>
<evidence type="ECO:0000313" key="3">
    <source>
        <dbReference type="EMBL" id="PTN09508.1"/>
    </source>
</evidence>
<feature type="domain" description="AB hydrolase-1" evidence="2">
    <location>
        <begin position="14"/>
        <end position="258"/>
    </location>
</feature>
<reference evidence="3 4" key="1">
    <citation type="submission" date="2018-04" db="EMBL/GenBank/DDBJ databases">
        <title>Genomic Encyclopedia of Archaeal and Bacterial Type Strains, Phase II (KMG-II): from individual species to whole genera.</title>
        <authorList>
            <person name="Goeker M."/>
        </authorList>
    </citation>
    <scope>NUCLEOTIDE SEQUENCE [LARGE SCALE GENOMIC DNA]</scope>
    <source>
        <strain evidence="3 4">DSM 28823</strain>
    </source>
</reference>
<dbReference type="Pfam" id="PF00561">
    <property type="entry name" value="Abhydrolase_1"/>
    <property type="match status" value="1"/>
</dbReference>
<proteinExistence type="predicted"/>
<comment type="caution">
    <text evidence="3">The sequence shown here is derived from an EMBL/GenBank/DDBJ whole genome shotgun (WGS) entry which is preliminary data.</text>
</comment>
<protein>
    <submittedName>
        <fullName evidence="3">Pimeloyl-ACP methyl ester carboxylesterase</fullName>
    </submittedName>
</protein>
<dbReference type="Gene3D" id="3.40.50.1820">
    <property type="entry name" value="alpha/beta hydrolase"/>
    <property type="match status" value="1"/>
</dbReference>
<gene>
    <name evidence="3" type="ORF">C8N47_10453</name>
</gene>
<dbReference type="Proteomes" id="UP000243525">
    <property type="component" value="Unassembled WGS sequence"/>
</dbReference>
<dbReference type="PANTHER" id="PTHR46118">
    <property type="entry name" value="PROTEIN ABHD11"/>
    <property type="match status" value="1"/>
</dbReference>
<dbReference type="EMBL" id="QAAD01000004">
    <property type="protein sequence ID" value="PTN09508.1"/>
    <property type="molecule type" value="Genomic_DNA"/>
</dbReference>
<dbReference type="GO" id="GO:0016787">
    <property type="term" value="F:hydrolase activity"/>
    <property type="evidence" value="ECO:0007669"/>
    <property type="project" value="UniProtKB-KW"/>
</dbReference>
<keyword evidence="1" id="KW-0378">Hydrolase</keyword>
<dbReference type="RefSeq" id="WP_170111295.1">
    <property type="nucleotide sequence ID" value="NZ_OY782574.1"/>
</dbReference>
<dbReference type="SUPFAM" id="SSF53474">
    <property type="entry name" value="alpha/beta-Hydrolases"/>
    <property type="match status" value="1"/>
</dbReference>
<sequence length="270" mass="31235">MELFFREEGSQGKTIVIIHGLYGSSDNWLTVGKKLGKHHHVYLIDQRNHGRSPNADEHTYEAMKEDLAEFFDTHNISKAIVIGHSMGGKAAMYFAAEYPEKIEKLIIADIAPKDYLDLGESSQYYQHQLILETLMELQNNCEAYESRDEIAEFLMLKLGSQDLVMFLLKSIYLDKETKRFKCRVNVEVLYDSLDEVISGMNYRWLEDRIPILSYPVLFIRGAKSNYLTEEDVKMVKEIYPEAQITTIPNAGHWLHAEQPKLFMDALVNFI</sequence>
<dbReference type="InterPro" id="IPR029058">
    <property type="entry name" value="AB_hydrolase_fold"/>
</dbReference>
<dbReference type="PANTHER" id="PTHR46118:SF4">
    <property type="entry name" value="PROTEIN ABHD11"/>
    <property type="match status" value="1"/>
</dbReference>
<organism evidence="3 4">
    <name type="scientific">Mangrovibacterium marinum</name>
    <dbReference type="NCBI Taxonomy" id="1639118"/>
    <lineage>
        <taxon>Bacteria</taxon>
        <taxon>Pseudomonadati</taxon>
        <taxon>Bacteroidota</taxon>
        <taxon>Bacteroidia</taxon>
        <taxon>Marinilabiliales</taxon>
        <taxon>Prolixibacteraceae</taxon>
        <taxon>Mangrovibacterium</taxon>
    </lineage>
</organism>
<evidence type="ECO:0000256" key="1">
    <source>
        <dbReference type="ARBA" id="ARBA00022801"/>
    </source>
</evidence>
<dbReference type="PRINTS" id="PR00111">
    <property type="entry name" value="ABHYDROLASE"/>
</dbReference>